<sequence length="129" mass="14781">MMSYDSYLHKTSKVVHRNNKMMAKKRSVKITYISSPMLVRACDASEFRSVVQQLTGKDSNNKVVGDPHTRYSSTLMHQSGNILHASQDYANGFCHYNNRSMTTDELFNEEDYFWKELASSVMLSPCVLV</sequence>
<dbReference type="InterPro" id="IPR039335">
    <property type="entry name" value="SIB1/2"/>
</dbReference>
<feature type="domain" description="VQ" evidence="1">
    <location>
        <begin position="33"/>
        <end position="60"/>
    </location>
</feature>
<dbReference type="EMBL" id="JBGMDY010000002">
    <property type="protein sequence ID" value="KAL2345813.1"/>
    <property type="molecule type" value="Genomic_DNA"/>
</dbReference>
<gene>
    <name evidence="2" type="ORF">Fmac_007098</name>
</gene>
<evidence type="ECO:0000259" key="1">
    <source>
        <dbReference type="Pfam" id="PF05678"/>
    </source>
</evidence>
<dbReference type="Proteomes" id="UP001603857">
    <property type="component" value="Unassembled WGS sequence"/>
</dbReference>
<evidence type="ECO:0000313" key="3">
    <source>
        <dbReference type="Proteomes" id="UP001603857"/>
    </source>
</evidence>
<organism evidence="2 3">
    <name type="scientific">Flemingia macrophylla</name>
    <dbReference type="NCBI Taxonomy" id="520843"/>
    <lineage>
        <taxon>Eukaryota</taxon>
        <taxon>Viridiplantae</taxon>
        <taxon>Streptophyta</taxon>
        <taxon>Embryophyta</taxon>
        <taxon>Tracheophyta</taxon>
        <taxon>Spermatophyta</taxon>
        <taxon>Magnoliopsida</taxon>
        <taxon>eudicotyledons</taxon>
        <taxon>Gunneridae</taxon>
        <taxon>Pentapetalae</taxon>
        <taxon>rosids</taxon>
        <taxon>fabids</taxon>
        <taxon>Fabales</taxon>
        <taxon>Fabaceae</taxon>
        <taxon>Papilionoideae</taxon>
        <taxon>50 kb inversion clade</taxon>
        <taxon>NPAAA clade</taxon>
        <taxon>indigoferoid/millettioid clade</taxon>
        <taxon>Phaseoleae</taxon>
        <taxon>Flemingia</taxon>
    </lineage>
</organism>
<dbReference type="PANTHER" id="PTHR33624:SF17">
    <property type="entry name" value="OS07G0687400 PROTEIN"/>
    <property type="match status" value="1"/>
</dbReference>
<dbReference type="InterPro" id="IPR008889">
    <property type="entry name" value="VQ"/>
</dbReference>
<name>A0ABD1NE10_9FABA</name>
<keyword evidence="3" id="KW-1185">Reference proteome</keyword>
<reference evidence="2 3" key="1">
    <citation type="submission" date="2024-08" db="EMBL/GenBank/DDBJ databases">
        <title>Insights into the chromosomal genome structure of Flemingia macrophylla.</title>
        <authorList>
            <person name="Ding Y."/>
            <person name="Zhao Y."/>
            <person name="Bi W."/>
            <person name="Wu M."/>
            <person name="Zhao G."/>
            <person name="Gong Y."/>
            <person name="Li W."/>
            <person name="Zhang P."/>
        </authorList>
    </citation>
    <scope>NUCLEOTIDE SEQUENCE [LARGE SCALE GENOMIC DNA]</scope>
    <source>
        <strain evidence="2">DYQJB</strain>
        <tissue evidence="2">Leaf</tissue>
    </source>
</reference>
<protein>
    <recommendedName>
        <fullName evidence="1">VQ domain-containing protein</fullName>
    </recommendedName>
</protein>
<dbReference type="AlphaFoldDB" id="A0ABD1NE10"/>
<dbReference type="PANTHER" id="PTHR33624">
    <property type="entry name" value="SIGMA FACTOR BINDING PROTEIN 1, CHLOROPLASTIC"/>
    <property type="match status" value="1"/>
</dbReference>
<comment type="caution">
    <text evidence="2">The sequence shown here is derived from an EMBL/GenBank/DDBJ whole genome shotgun (WGS) entry which is preliminary data.</text>
</comment>
<accession>A0ABD1NE10</accession>
<evidence type="ECO:0000313" key="2">
    <source>
        <dbReference type="EMBL" id="KAL2345813.1"/>
    </source>
</evidence>
<dbReference type="Pfam" id="PF05678">
    <property type="entry name" value="VQ"/>
    <property type="match status" value="1"/>
</dbReference>
<proteinExistence type="predicted"/>